<protein>
    <submittedName>
        <fullName evidence="3">GMC oxidoreductase</fullName>
    </submittedName>
</protein>
<evidence type="ECO:0000259" key="2">
    <source>
        <dbReference type="Pfam" id="PF05199"/>
    </source>
</evidence>
<dbReference type="EMBL" id="ML994651">
    <property type="protein sequence ID" value="KAF2181634.1"/>
    <property type="molecule type" value="Genomic_DNA"/>
</dbReference>
<dbReference type="GO" id="GO:0044550">
    <property type="term" value="P:secondary metabolite biosynthetic process"/>
    <property type="evidence" value="ECO:0007669"/>
    <property type="project" value="TreeGrafter"/>
</dbReference>
<dbReference type="InterPro" id="IPR012132">
    <property type="entry name" value="GMC_OxRdtase"/>
</dbReference>
<dbReference type="AlphaFoldDB" id="A0A6A6DPX3"/>
<dbReference type="Gene3D" id="3.50.50.60">
    <property type="entry name" value="FAD/NAD(P)-binding domain"/>
    <property type="match status" value="1"/>
</dbReference>
<comment type="similarity">
    <text evidence="1">Belongs to the GMC oxidoreductase family.</text>
</comment>
<dbReference type="PANTHER" id="PTHR11552">
    <property type="entry name" value="GLUCOSE-METHANOL-CHOLINE GMC OXIDOREDUCTASE"/>
    <property type="match status" value="1"/>
</dbReference>
<dbReference type="Pfam" id="PF05199">
    <property type="entry name" value="GMC_oxred_C"/>
    <property type="match status" value="1"/>
</dbReference>
<dbReference type="GO" id="GO:0050660">
    <property type="term" value="F:flavin adenine dinucleotide binding"/>
    <property type="evidence" value="ECO:0007669"/>
    <property type="project" value="InterPro"/>
</dbReference>
<accession>A0A6A6DPX3</accession>
<reference evidence="3" key="1">
    <citation type="journal article" date="2020" name="Stud. Mycol.">
        <title>101 Dothideomycetes genomes: a test case for predicting lifestyles and emergence of pathogens.</title>
        <authorList>
            <person name="Haridas S."/>
            <person name="Albert R."/>
            <person name="Binder M."/>
            <person name="Bloem J."/>
            <person name="Labutti K."/>
            <person name="Salamov A."/>
            <person name="Andreopoulos B."/>
            <person name="Baker S."/>
            <person name="Barry K."/>
            <person name="Bills G."/>
            <person name="Bluhm B."/>
            <person name="Cannon C."/>
            <person name="Castanera R."/>
            <person name="Culley D."/>
            <person name="Daum C."/>
            <person name="Ezra D."/>
            <person name="Gonzalez J."/>
            <person name="Henrissat B."/>
            <person name="Kuo A."/>
            <person name="Liang C."/>
            <person name="Lipzen A."/>
            <person name="Lutzoni F."/>
            <person name="Magnuson J."/>
            <person name="Mondo S."/>
            <person name="Nolan M."/>
            <person name="Ohm R."/>
            <person name="Pangilinan J."/>
            <person name="Park H.-J."/>
            <person name="Ramirez L."/>
            <person name="Alfaro M."/>
            <person name="Sun H."/>
            <person name="Tritt A."/>
            <person name="Yoshinaga Y."/>
            <person name="Zwiers L.-H."/>
            <person name="Turgeon B."/>
            <person name="Goodwin S."/>
            <person name="Spatafora J."/>
            <person name="Crous P."/>
            <person name="Grigoriev I."/>
        </authorList>
    </citation>
    <scope>NUCLEOTIDE SEQUENCE</scope>
    <source>
        <strain evidence="3">CBS 207.26</strain>
    </source>
</reference>
<dbReference type="Proteomes" id="UP000800200">
    <property type="component" value="Unassembled WGS sequence"/>
</dbReference>
<dbReference type="Gene3D" id="3.30.560.10">
    <property type="entry name" value="Glucose Oxidase, domain 3"/>
    <property type="match status" value="1"/>
</dbReference>
<evidence type="ECO:0000313" key="4">
    <source>
        <dbReference type="Proteomes" id="UP000800200"/>
    </source>
</evidence>
<dbReference type="InterPro" id="IPR036188">
    <property type="entry name" value="FAD/NAD-bd_sf"/>
</dbReference>
<proteinExistence type="inferred from homology"/>
<organism evidence="3 4">
    <name type="scientific">Zopfia rhizophila CBS 207.26</name>
    <dbReference type="NCBI Taxonomy" id="1314779"/>
    <lineage>
        <taxon>Eukaryota</taxon>
        <taxon>Fungi</taxon>
        <taxon>Dikarya</taxon>
        <taxon>Ascomycota</taxon>
        <taxon>Pezizomycotina</taxon>
        <taxon>Dothideomycetes</taxon>
        <taxon>Dothideomycetes incertae sedis</taxon>
        <taxon>Zopfiaceae</taxon>
        <taxon>Zopfia</taxon>
    </lineage>
</organism>
<dbReference type="PANTHER" id="PTHR11552:SF115">
    <property type="entry name" value="DEHYDROGENASE XPTC-RELATED"/>
    <property type="match status" value="1"/>
</dbReference>
<evidence type="ECO:0000313" key="3">
    <source>
        <dbReference type="EMBL" id="KAF2181634.1"/>
    </source>
</evidence>
<evidence type="ECO:0000256" key="1">
    <source>
        <dbReference type="ARBA" id="ARBA00010790"/>
    </source>
</evidence>
<dbReference type="GO" id="GO:0016614">
    <property type="term" value="F:oxidoreductase activity, acting on CH-OH group of donors"/>
    <property type="evidence" value="ECO:0007669"/>
    <property type="project" value="InterPro"/>
</dbReference>
<sequence length="145" mass="15871">MLQRGVLLRFLSRGIITINTTDTPANPVVNFRTFANPIDVSNAIAMFRYNREYMSVPALQGLGPVEIVPVNNIMSDTCLEKALREHIMVCTFAHPSGTCSMIPEELGGLLDSEWRIYGTSRLSVVDACHTVDSGNAFVCDGLCSC</sequence>
<feature type="domain" description="Glucose-methanol-choline oxidoreductase C-terminal" evidence="2">
    <location>
        <begin position="12"/>
        <end position="129"/>
    </location>
</feature>
<dbReference type="SUPFAM" id="SSF54373">
    <property type="entry name" value="FAD-linked reductases, C-terminal domain"/>
    <property type="match status" value="1"/>
</dbReference>
<name>A0A6A6DPX3_9PEZI</name>
<dbReference type="InterPro" id="IPR007867">
    <property type="entry name" value="GMC_OxRtase_C"/>
</dbReference>
<gene>
    <name evidence="3" type="ORF">K469DRAFT_713240</name>
</gene>
<keyword evidence="4" id="KW-1185">Reference proteome</keyword>
<dbReference type="OrthoDB" id="269227at2759"/>